<dbReference type="Pfam" id="PF09722">
    <property type="entry name" value="Xre_MbcA_ParS_C"/>
    <property type="match status" value="1"/>
</dbReference>
<comment type="caution">
    <text evidence="3">The sequence shown here is derived from an EMBL/GenBank/DDBJ whole genome shotgun (WGS) entry which is preliminary data.</text>
</comment>
<dbReference type="AlphaFoldDB" id="A0A1S9PKE1"/>
<protein>
    <submittedName>
        <fullName evidence="3">Uncharacterized protein</fullName>
    </submittedName>
</protein>
<dbReference type="EMBL" id="MBTF01000003">
    <property type="protein sequence ID" value="OOQ61038.1"/>
    <property type="molecule type" value="Genomic_DNA"/>
</dbReference>
<dbReference type="InterPro" id="IPR024467">
    <property type="entry name" value="Xre/MbcA/ParS-like_toxin-bd"/>
</dbReference>
<dbReference type="RefSeq" id="WP_078346865.1">
    <property type="nucleotide sequence ID" value="NZ_MBTF01000003.1"/>
</dbReference>
<gene>
    <name evidence="3" type="ORF">BC343_21550</name>
</gene>
<feature type="domain" description="Antitoxin Xre/MbcA/ParS-like toxin-binding" evidence="1">
    <location>
        <begin position="111"/>
        <end position="158"/>
    </location>
</feature>
<dbReference type="Pfam" id="PF20432">
    <property type="entry name" value="Xre-like-HTH"/>
    <property type="match status" value="1"/>
</dbReference>
<keyword evidence="4" id="KW-1185">Reference proteome</keyword>
<accession>A0A1S9PKE1</accession>
<proteinExistence type="predicted"/>
<evidence type="ECO:0000259" key="2">
    <source>
        <dbReference type="Pfam" id="PF20432"/>
    </source>
</evidence>
<name>A0A1S9PKE1_9SPHI</name>
<dbReference type="InterPro" id="IPR046847">
    <property type="entry name" value="Xre-like_HTH"/>
</dbReference>
<reference evidence="3 4" key="1">
    <citation type="submission" date="2016-07" db="EMBL/GenBank/DDBJ databases">
        <title>Genomic analysis of zinc-resistant bacterium Mucilaginibacter pedocola TBZ30.</title>
        <authorList>
            <person name="Huang J."/>
            <person name="Tang J."/>
        </authorList>
    </citation>
    <scope>NUCLEOTIDE SEQUENCE [LARGE SCALE GENOMIC DNA]</scope>
    <source>
        <strain evidence="3 4">TBZ30</strain>
    </source>
</reference>
<dbReference type="OrthoDB" id="5770459at2"/>
<sequence length="161" mass="18413">MKEPEIFNVESLPYEMPEGDEVLKFLLREPEIVYNTNPPARDAAIEHIRDGIPKLAIDTVLEKTNISRTQLSNILHISTRQLNRYEKDDRLSPEQSNFLYEFTRIYTRGLDIFGDAATINNWISRPNLAIGNVAPVDLLDTGEGLRLVNNLLTSIEYGFYS</sequence>
<dbReference type="GO" id="GO:0003677">
    <property type="term" value="F:DNA binding"/>
    <property type="evidence" value="ECO:0007669"/>
    <property type="project" value="InterPro"/>
</dbReference>
<organism evidence="3 4">
    <name type="scientific">Mucilaginibacter pedocola</name>
    <dbReference type="NCBI Taxonomy" id="1792845"/>
    <lineage>
        <taxon>Bacteria</taxon>
        <taxon>Pseudomonadati</taxon>
        <taxon>Bacteroidota</taxon>
        <taxon>Sphingobacteriia</taxon>
        <taxon>Sphingobacteriales</taxon>
        <taxon>Sphingobacteriaceae</taxon>
        <taxon>Mucilaginibacter</taxon>
    </lineage>
</organism>
<feature type="domain" description="Antitoxin Xre-like helix-turn-helix" evidence="2">
    <location>
        <begin position="44"/>
        <end position="102"/>
    </location>
</feature>
<evidence type="ECO:0000313" key="3">
    <source>
        <dbReference type="EMBL" id="OOQ61038.1"/>
    </source>
</evidence>
<dbReference type="InterPro" id="IPR011979">
    <property type="entry name" value="Antitox_Xre"/>
</dbReference>
<evidence type="ECO:0000313" key="4">
    <source>
        <dbReference type="Proteomes" id="UP000189739"/>
    </source>
</evidence>
<dbReference type="NCBIfam" id="TIGR02293">
    <property type="entry name" value="TAS_TIGR02293"/>
    <property type="match status" value="1"/>
</dbReference>
<evidence type="ECO:0000259" key="1">
    <source>
        <dbReference type="Pfam" id="PF09722"/>
    </source>
</evidence>
<dbReference type="STRING" id="1792845.BC343_21550"/>
<dbReference type="Proteomes" id="UP000189739">
    <property type="component" value="Unassembled WGS sequence"/>
</dbReference>